<proteinExistence type="evidence at transcript level"/>
<dbReference type="Pfam" id="PF01025">
    <property type="entry name" value="GrpE"/>
    <property type="match status" value="1"/>
</dbReference>
<accession>I3WER8</accession>
<keyword evidence="2" id="KW-0143">Chaperone</keyword>
<dbReference type="SUPFAM" id="SSF51064">
    <property type="entry name" value="Head domain of nucleotide exchange factor GrpE"/>
    <property type="match status" value="1"/>
</dbReference>
<dbReference type="Gene3D" id="3.90.20.20">
    <property type="match status" value="1"/>
</dbReference>
<dbReference type="GO" id="GO:0006457">
    <property type="term" value="P:protein folding"/>
    <property type="evidence" value="ECO:0007669"/>
    <property type="project" value="InterPro"/>
</dbReference>
<feature type="coiled-coil region" evidence="4">
    <location>
        <begin position="63"/>
        <end position="104"/>
    </location>
</feature>
<gene>
    <name evidence="5" type="primary">mge1</name>
    <name evidence="6" type="ORF">AV274_6217</name>
</gene>
<dbReference type="AlphaFoldDB" id="I3WER8"/>
<keyword evidence="4" id="KW-0175">Coiled coil</keyword>
<dbReference type="SUPFAM" id="SSF58014">
    <property type="entry name" value="Coiled-coil domain of nucleotide exchange factor GrpE"/>
    <property type="match status" value="1"/>
</dbReference>
<dbReference type="GO" id="GO:0001405">
    <property type="term" value="C:PAM complex, Tim23 associated import motor"/>
    <property type="evidence" value="ECO:0007669"/>
    <property type="project" value="TreeGrafter"/>
</dbReference>
<sequence length="235" mass="26120">MNRILTLGFRQSRMVLSSRALPCVNLIPASRAFHSSPFLFEQAAAAGESAAPVEEKKDEQSAEASLDEQLASIKKQLESSEKELKDLKDKNIRLLAEMQNVRTIAKRDVANERQYSIQSFGKSLLCVCDYLSMAVSSVAKEKVEGEAADKTLVSLYQGVVMTQKELEKVLGAQGIKQYGAIGEEFNPHIHEAMFQMELTEGAKPNTLGQIINTGYMFKERVLRPCKAGVYVKEKK</sequence>
<dbReference type="PRINTS" id="PR00773">
    <property type="entry name" value="GRPEPROTEIN"/>
</dbReference>
<organism evidence="5">
    <name type="scientific">Blastocystis sp. subtype 1 (strain ATCC 50177 / NandII)</name>
    <dbReference type="NCBI Taxonomy" id="478820"/>
    <lineage>
        <taxon>Eukaryota</taxon>
        <taxon>Sar</taxon>
        <taxon>Stramenopiles</taxon>
        <taxon>Bigyra</taxon>
        <taxon>Opalozoa</taxon>
        <taxon>Opalinata</taxon>
        <taxon>Blastocystidae</taxon>
        <taxon>Blastocystis</taxon>
    </lineage>
</organism>
<keyword evidence="7" id="KW-1185">Reference proteome</keyword>
<evidence type="ECO:0000256" key="1">
    <source>
        <dbReference type="ARBA" id="ARBA00009054"/>
    </source>
</evidence>
<reference evidence="5" key="1">
    <citation type="journal article" date="2012" name="Proc. Natl. Acad. Sci. U.S.A.">
        <title>Evolution of Fe/S cluster biogenesis in the anaerobic parasite Blastocystis.</title>
        <authorList>
            <person name="Tsaousis A.D."/>
            <person name="Ollagnier de Choudens S."/>
            <person name="Gentekaki E."/>
            <person name="Long S."/>
            <person name="Gaston D."/>
            <person name="Stechmann A."/>
            <person name="Vinella D."/>
            <person name="Py B."/>
            <person name="Fontecave M."/>
            <person name="Barras F."/>
            <person name="Lukes J."/>
            <person name="Roger A.J."/>
        </authorList>
    </citation>
    <scope>NUCLEOTIDE SEQUENCE</scope>
    <source>
        <strain evidence="5">NandII</strain>
    </source>
</reference>
<dbReference type="InterPro" id="IPR013805">
    <property type="entry name" value="GrpE_CC"/>
</dbReference>
<comment type="similarity">
    <text evidence="1 3">Belongs to the GrpE family.</text>
</comment>
<dbReference type="CDD" id="cd00446">
    <property type="entry name" value="GrpE"/>
    <property type="match status" value="1"/>
</dbReference>
<dbReference type="PANTHER" id="PTHR21237:SF23">
    <property type="entry name" value="GRPE PROTEIN HOMOLOG, MITOCHONDRIAL"/>
    <property type="match status" value="1"/>
</dbReference>
<dbReference type="HAMAP" id="MF_01151">
    <property type="entry name" value="GrpE"/>
    <property type="match status" value="1"/>
</dbReference>
<dbReference type="GO" id="GO:0042803">
    <property type="term" value="F:protein homodimerization activity"/>
    <property type="evidence" value="ECO:0007669"/>
    <property type="project" value="InterPro"/>
</dbReference>
<dbReference type="OrthoDB" id="201635at2759"/>
<dbReference type="Proteomes" id="UP000078348">
    <property type="component" value="Unassembled WGS sequence"/>
</dbReference>
<evidence type="ECO:0000256" key="4">
    <source>
        <dbReference type="SAM" id="Coils"/>
    </source>
</evidence>
<dbReference type="GO" id="GO:0000774">
    <property type="term" value="F:adenyl-nucleotide exchange factor activity"/>
    <property type="evidence" value="ECO:0007669"/>
    <property type="project" value="InterPro"/>
</dbReference>
<dbReference type="GO" id="GO:0051082">
    <property type="term" value="F:unfolded protein binding"/>
    <property type="evidence" value="ECO:0007669"/>
    <property type="project" value="TreeGrafter"/>
</dbReference>
<reference evidence="6 7" key="2">
    <citation type="submission" date="2016-05" db="EMBL/GenBank/DDBJ databases">
        <title>Nuclear genome of Blastocystis sp. subtype 1 NandII.</title>
        <authorList>
            <person name="Gentekaki E."/>
            <person name="Curtis B."/>
            <person name="Stairs C."/>
            <person name="Eme L."/>
            <person name="Herman E."/>
            <person name="Klimes V."/>
            <person name="Arias M.C."/>
            <person name="Elias M."/>
            <person name="Hilliou F."/>
            <person name="Klute M."/>
            <person name="Malik S.-B."/>
            <person name="Pightling A."/>
            <person name="Rachubinski R."/>
            <person name="Salas D."/>
            <person name="Schlacht A."/>
            <person name="Suga H."/>
            <person name="Archibald J."/>
            <person name="Ball S.G."/>
            <person name="Clark G."/>
            <person name="Dacks J."/>
            <person name="Van Der Giezen M."/>
            <person name="Tsaousis A."/>
            <person name="Roger A."/>
        </authorList>
    </citation>
    <scope>NUCLEOTIDE SEQUENCE [LARGE SCALE GENOMIC DNA]</scope>
    <source>
        <strain evidence="7">ATCC 50177 / NandII</strain>
        <strain evidence="6">NandII</strain>
    </source>
</reference>
<dbReference type="PANTHER" id="PTHR21237">
    <property type="entry name" value="GRPE PROTEIN"/>
    <property type="match status" value="1"/>
</dbReference>
<evidence type="ECO:0000256" key="2">
    <source>
        <dbReference type="ARBA" id="ARBA00023186"/>
    </source>
</evidence>
<dbReference type="EMBL" id="LXWW01000563">
    <property type="protein sequence ID" value="OAO12083.1"/>
    <property type="molecule type" value="Genomic_DNA"/>
</dbReference>
<dbReference type="InterPro" id="IPR009012">
    <property type="entry name" value="GrpE_head"/>
</dbReference>
<dbReference type="Gene3D" id="2.30.22.10">
    <property type="entry name" value="Head domain of nucleotide exchange factor GrpE"/>
    <property type="match status" value="1"/>
</dbReference>
<evidence type="ECO:0000313" key="7">
    <source>
        <dbReference type="Proteomes" id="UP000078348"/>
    </source>
</evidence>
<protein>
    <submittedName>
        <fullName evidence="6">GrpE</fullName>
    </submittedName>
    <submittedName>
        <fullName evidence="5">Mge1</fullName>
    </submittedName>
</protein>
<evidence type="ECO:0000256" key="3">
    <source>
        <dbReference type="RuleBase" id="RU004478"/>
    </source>
</evidence>
<evidence type="ECO:0000313" key="6">
    <source>
        <dbReference type="EMBL" id="OAO12083.1"/>
    </source>
</evidence>
<dbReference type="STRING" id="478820.I3WER8"/>
<dbReference type="GO" id="GO:0051087">
    <property type="term" value="F:protein-folding chaperone binding"/>
    <property type="evidence" value="ECO:0007669"/>
    <property type="project" value="InterPro"/>
</dbReference>
<dbReference type="InterPro" id="IPR000740">
    <property type="entry name" value="GrpE"/>
</dbReference>
<evidence type="ECO:0000313" key="5">
    <source>
        <dbReference type="EMBL" id="AFL03360.1"/>
    </source>
</evidence>
<dbReference type="EMBL" id="JN399214">
    <property type="protein sequence ID" value="AFL03360.1"/>
    <property type="molecule type" value="mRNA"/>
</dbReference>
<dbReference type="GO" id="GO:0030150">
    <property type="term" value="P:protein import into mitochondrial matrix"/>
    <property type="evidence" value="ECO:0007669"/>
    <property type="project" value="TreeGrafter"/>
</dbReference>
<name>I3WER8_BLAHN</name>